<name>A0A166WP01_9PEZI</name>
<proteinExistence type="predicted"/>
<accession>A0A166WP01</accession>
<protein>
    <submittedName>
        <fullName evidence="2">PFS domain-containing protein</fullName>
    </submittedName>
</protein>
<evidence type="ECO:0000256" key="1">
    <source>
        <dbReference type="SAM" id="MobiDB-lite"/>
    </source>
</evidence>
<reference evidence="2 3" key="1">
    <citation type="submission" date="2015-06" db="EMBL/GenBank/DDBJ databases">
        <title>Survival trade-offs in plant roots during colonization by closely related pathogenic and mutualistic fungi.</title>
        <authorList>
            <person name="Hacquard S."/>
            <person name="Kracher B."/>
            <person name="Hiruma K."/>
            <person name="Weinman A."/>
            <person name="Muench P."/>
            <person name="Garrido Oter R."/>
            <person name="Ver Loren van Themaat E."/>
            <person name="Dallerey J.-F."/>
            <person name="Damm U."/>
            <person name="Henrissat B."/>
            <person name="Lespinet O."/>
            <person name="Thon M."/>
            <person name="Kemen E."/>
            <person name="McHardy A.C."/>
            <person name="Schulze-Lefert P."/>
            <person name="O'Connell R.J."/>
        </authorList>
    </citation>
    <scope>NUCLEOTIDE SEQUENCE [LARGE SCALE GENOMIC DNA]</scope>
    <source>
        <strain evidence="2 3">0861</strain>
    </source>
</reference>
<dbReference type="EMBL" id="LFIV01000020">
    <property type="protein sequence ID" value="KZL75849.1"/>
    <property type="molecule type" value="Genomic_DNA"/>
</dbReference>
<dbReference type="AlphaFoldDB" id="A0A166WP01"/>
<feature type="compositionally biased region" description="Low complexity" evidence="1">
    <location>
        <begin position="713"/>
        <end position="724"/>
    </location>
</feature>
<organism evidence="2 3">
    <name type="scientific">Colletotrichum tofieldiae</name>
    <dbReference type="NCBI Taxonomy" id="708197"/>
    <lineage>
        <taxon>Eukaryota</taxon>
        <taxon>Fungi</taxon>
        <taxon>Dikarya</taxon>
        <taxon>Ascomycota</taxon>
        <taxon>Pezizomycotina</taxon>
        <taxon>Sordariomycetes</taxon>
        <taxon>Hypocreomycetidae</taxon>
        <taxon>Glomerellales</taxon>
        <taxon>Glomerellaceae</taxon>
        <taxon>Colletotrichum</taxon>
        <taxon>Colletotrichum spaethianum species complex</taxon>
    </lineage>
</organism>
<feature type="compositionally biased region" description="Polar residues" evidence="1">
    <location>
        <begin position="725"/>
        <end position="743"/>
    </location>
</feature>
<evidence type="ECO:0000313" key="3">
    <source>
        <dbReference type="Proteomes" id="UP000076552"/>
    </source>
</evidence>
<comment type="caution">
    <text evidence="2">The sequence shown here is derived from an EMBL/GenBank/DDBJ whole genome shotgun (WGS) entry which is preliminary data.</text>
</comment>
<keyword evidence="3" id="KW-1185">Reference proteome</keyword>
<feature type="compositionally biased region" description="Polar residues" evidence="1">
    <location>
        <begin position="751"/>
        <end position="761"/>
    </location>
</feature>
<sequence>LSLLENHRSTGVVEITQRVRIDVDWSLRLFVEQQRYLGHQELGSALTLTGSATCAQLLPCMEYLRQCWPLFGEQVFEGLLLALTRAGTEIEKTFFDQTRLSITVLDETTSLDCLGNPESILEVIEVLAWLSSSLREATPTDRITYITPEILPLQLARQNPKSPTSHLDARARITFVEEDTPSTKGPIEGLCWRNLLGNPVIARGFPTLIREKSLKGLEISLSAMSSLIGTTNLTLFHEQVLLKGFNAAVVPSARSDNIILWHLIVNEDKRRLPYNDDRILKLKMPHSSVSLWNLQDSRHILGWVPQASCNIGAKSANYDNLWTSPDFVRPGCVLEKCIIQGGPDMFTFGVEIALGKKDPSPNILRGTESYFERIDGLLDNYFVLYDVQDHRAWLSNGSSTLLHLVRASLRENATGDSASNYVFKESELQESSSSSSTKAALDVLYSETNLLLPIVRRVFERSDSTGARVEAQTQFSDRVMQICMIMEQLIDHQATAAKSGIPLNLWPRSQLEGLRFMDVAMRRRGAKARMVTLNNFRLSGNYWVDFTRAIGAVTLFGQQFGDLITPAAGMTGLCPEWQTVPKGKDLLAVTVYDLERILKQSGAQNPSILKLAPGIVWHKPAELFEDCICKDDLSKQQLLGANFTKNCDRFQALVSSDSLKRITHPGALAKEGAVIFGRNSKFPWKMPDAGSIEPDADDDEVKSTGTEKTPGNRSLRSLFSTTLSQTDSSITVPNTPQTRSTTPNEDDQHDALSQGSEQQRPSRGKMSRMLLRPGWTRRNNRESL</sequence>
<feature type="region of interest" description="Disordered" evidence="1">
    <location>
        <begin position="686"/>
        <end position="784"/>
    </location>
</feature>
<evidence type="ECO:0000313" key="2">
    <source>
        <dbReference type="EMBL" id="KZL75849.1"/>
    </source>
</evidence>
<gene>
    <name evidence="2" type="ORF">CT0861_00950</name>
</gene>
<dbReference type="Proteomes" id="UP000076552">
    <property type="component" value="Unassembled WGS sequence"/>
</dbReference>
<feature type="compositionally biased region" description="Polar residues" evidence="1">
    <location>
        <begin position="703"/>
        <end position="712"/>
    </location>
</feature>
<dbReference type="STRING" id="708197.A0A166WP01"/>
<feature type="non-terminal residue" evidence="2">
    <location>
        <position position="1"/>
    </location>
</feature>